<protein>
    <recommendedName>
        <fullName evidence="2">SWIM-type domain-containing protein</fullName>
    </recommendedName>
</protein>
<keyword evidence="1" id="KW-0862">Zinc</keyword>
<dbReference type="Proteomes" id="UP000486351">
    <property type="component" value="Unassembled WGS sequence"/>
</dbReference>
<feature type="domain" description="SWIM-type" evidence="2">
    <location>
        <begin position="25"/>
        <end position="66"/>
    </location>
</feature>
<dbReference type="GO" id="GO:0008270">
    <property type="term" value="F:zinc ion binding"/>
    <property type="evidence" value="ECO:0007669"/>
    <property type="project" value="UniProtKB-KW"/>
</dbReference>
<dbReference type="InterPro" id="IPR007527">
    <property type="entry name" value="Znf_SWIM"/>
</dbReference>
<dbReference type="AlphaFoldDB" id="A0A6G0SB01"/>
<gene>
    <name evidence="3" type="ORF">PF008_g4599</name>
</gene>
<comment type="caution">
    <text evidence="3">The sequence shown here is derived from an EMBL/GenBank/DDBJ whole genome shotgun (WGS) entry which is preliminary data.</text>
</comment>
<evidence type="ECO:0000313" key="3">
    <source>
        <dbReference type="EMBL" id="KAE9354294.1"/>
    </source>
</evidence>
<sequence length="72" mass="7467">MFVGRMVGSAVLVVWRSPSPSASLTTVTSRASTCGRHIFCSCDGSAFFSGVEPPCSHSGLLLRASTSSLSVE</sequence>
<name>A0A6G0SB01_9STRA</name>
<organism evidence="3 4">
    <name type="scientific">Phytophthora fragariae</name>
    <dbReference type="NCBI Taxonomy" id="53985"/>
    <lineage>
        <taxon>Eukaryota</taxon>
        <taxon>Sar</taxon>
        <taxon>Stramenopiles</taxon>
        <taxon>Oomycota</taxon>
        <taxon>Peronosporomycetes</taxon>
        <taxon>Peronosporales</taxon>
        <taxon>Peronosporaceae</taxon>
        <taxon>Phytophthora</taxon>
    </lineage>
</organism>
<proteinExistence type="predicted"/>
<evidence type="ECO:0000313" key="4">
    <source>
        <dbReference type="Proteomes" id="UP000486351"/>
    </source>
</evidence>
<reference evidence="3 4" key="1">
    <citation type="submission" date="2018-09" db="EMBL/GenBank/DDBJ databases">
        <title>Genomic investigation of the strawberry pathogen Phytophthora fragariae indicates pathogenicity is determined by transcriptional variation in three key races.</title>
        <authorList>
            <person name="Adams T.M."/>
            <person name="Armitage A.D."/>
            <person name="Sobczyk M.K."/>
            <person name="Bates H.J."/>
            <person name="Dunwell J.M."/>
            <person name="Nellist C.F."/>
            <person name="Harrison R.J."/>
        </authorList>
    </citation>
    <scope>NUCLEOTIDE SEQUENCE [LARGE SCALE GENOMIC DNA]</scope>
    <source>
        <strain evidence="3 4">NOV-77</strain>
    </source>
</reference>
<dbReference type="EMBL" id="QXFY01000158">
    <property type="protein sequence ID" value="KAE9354294.1"/>
    <property type="molecule type" value="Genomic_DNA"/>
</dbReference>
<dbReference type="PROSITE" id="PS50966">
    <property type="entry name" value="ZF_SWIM"/>
    <property type="match status" value="1"/>
</dbReference>
<keyword evidence="1" id="KW-0479">Metal-binding</keyword>
<evidence type="ECO:0000259" key="2">
    <source>
        <dbReference type="PROSITE" id="PS50966"/>
    </source>
</evidence>
<keyword evidence="1" id="KW-0863">Zinc-finger</keyword>
<evidence type="ECO:0000256" key="1">
    <source>
        <dbReference type="PROSITE-ProRule" id="PRU00325"/>
    </source>
</evidence>
<accession>A0A6G0SB01</accession>